<gene>
    <name evidence="10" type="ORF">NP233_g8124</name>
</gene>
<evidence type="ECO:0000256" key="5">
    <source>
        <dbReference type="ARBA" id="ARBA00022723"/>
    </source>
</evidence>
<evidence type="ECO:0008006" key="12">
    <source>
        <dbReference type="Google" id="ProtNLM"/>
    </source>
</evidence>
<keyword evidence="4 9" id="KW-0349">Heme</keyword>
<dbReference type="GO" id="GO:0005506">
    <property type="term" value="F:iron ion binding"/>
    <property type="evidence" value="ECO:0007669"/>
    <property type="project" value="InterPro"/>
</dbReference>
<protein>
    <recommendedName>
        <fullName evidence="12">Cytochrome P450</fullName>
    </recommendedName>
</protein>
<organism evidence="10 11">
    <name type="scientific">Leucocoprinus birnbaumii</name>
    <dbReference type="NCBI Taxonomy" id="56174"/>
    <lineage>
        <taxon>Eukaryota</taxon>
        <taxon>Fungi</taxon>
        <taxon>Dikarya</taxon>
        <taxon>Basidiomycota</taxon>
        <taxon>Agaricomycotina</taxon>
        <taxon>Agaricomycetes</taxon>
        <taxon>Agaricomycetidae</taxon>
        <taxon>Agaricales</taxon>
        <taxon>Agaricineae</taxon>
        <taxon>Agaricaceae</taxon>
        <taxon>Leucocoprinus</taxon>
    </lineage>
</organism>
<dbReference type="PANTHER" id="PTHR46300">
    <property type="entry name" value="P450, PUTATIVE (EUROFUNG)-RELATED-RELATED"/>
    <property type="match status" value="1"/>
</dbReference>
<dbReference type="InterPro" id="IPR036396">
    <property type="entry name" value="Cyt_P450_sf"/>
</dbReference>
<keyword evidence="8" id="KW-0503">Monooxygenase</keyword>
<dbReference type="SUPFAM" id="SSF48264">
    <property type="entry name" value="Cytochrome P450"/>
    <property type="match status" value="1"/>
</dbReference>
<dbReference type="InterPro" id="IPR002401">
    <property type="entry name" value="Cyt_P450_E_grp-I"/>
</dbReference>
<sequence length="709" mass="79674">MPDLLSTWSIALATSLVCGITAFLRLRQPKHPKNPFPAGPKPKPLLGNMLDMVASEPWLMYMKWAERYQSKILSLALPGTSKRMVILNSAEDAIELLEKRAAIYSDRTQIPLIEMTGWTFNTGLMRNNERWRAERKIFVQNFRRESVGRYMPIQTTKVHAMLRQLLSDPEGFADHYKTLSAAIVLEIMYGYEPRPKNDNMVQVVERAVAQIIENSSSPSIVALNVFPSIRHLPRWFPGTGFHKIVDDCREFTRDMLDIPFEYVRSSMKEGSTKSSIVRSLLESKVIGEESVKGIAGTAFSAGTDTVVSVIECFFFAMSLHPTIQRKAQQQIDNLIGSENRLPTFADRDSLPYIDAILRETLRWLPPFPMSVPHVVEEDDVYKGYFIPKGSIIYPNVWAMTHDESQYDDPETFIPERFIDANGGLRDNMRTPLAFGFGRRLCPGQYLGANTVWLSIATVLASFDIGLPYDLAGNRIEFQQVYTKADSLHMKPYKCSITPRSDAARKLVEATEYITGDNALSERHEASVSVPIPSILATVTSHLVDQTRRRQTYIDRLFSHHAHTKWSSVSTPSTPAPTRTTYAPTSLNANASATTAVPVPPQLEQTLSTLTSHRSVLGYLLIARGESHSPGSASIIRHSGVVFEGEKGRKYASVIARIVENVQAGLEEVNNGGEEMDEVRFMRIRTKRHEIMISPDERFLLAVLHDPTVS</sequence>
<proteinExistence type="inferred from homology"/>
<dbReference type="PANTHER" id="PTHR46300:SF7">
    <property type="entry name" value="P450, PUTATIVE (EUROFUNG)-RELATED"/>
    <property type="match status" value="1"/>
</dbReference>
<dbReference type="CDD" id="cd11065">
    <property type="entry name" value="CYP64-like"/>
    <property type="match status" value="1"/>
</dbReference>
<dbReference type="PRINTS" id="PR00463">
    <property type="entry name" value="EP450I"/>
</dbReference>
<dbReference type="GO" id="GO:0016705">
    <property type="term" value="F:oxidoreductase activity, acting on paired donors, with incorporation or reduction of molecular oxygen"/>
    <property type="evidence" value="ECO:0007669"/>
    <property type="project" value="InterPro"/>
</dbReference>
<evidence type="ECO:0000256" key="3">
    <source>
        <dbReference type="ARBA" id="ARBA00010617"/>
    </source>
</evidence>
<dbReference type="SUPFAM" id="SSF103196">
    <property type="entry name" value="Roadblock/LC7 domain"/>
    <property type="match status" value="1"/>
</dbReference>
<evidence type="ECO:0000313" key="10">
    <source>
        <dbReference type="EMBL" id="KAJ3564699.1"/>
    </source>
</evidence>
<dbReference type="InterPro" id="IPR050364">
    <property type="entry name" value="Cytochrome_P450_fung"/>
</dbReference>
<dbReference type="InterPro" id="IPR001128">
    <property type="entry name" value="Cyt_P450"/>
</dbReference>
<comment type="caution">
    <text evidence="10">The sequence shown here is derived from an EMBL/GenBank/DDBJ whole genome shotgun (WGS) entry which is preliminary data.</text>
</comment>
<evidence type="ECO:0000256" key="6">
    <source>
        <dbReference type="ARBA" id="ARBA00023002"/>
    </source>
</evidence>
<dbReference type="AlphaFoldDB" id="A0AAD5YPC4"/>
<dbReference type="InterPro" id="IPR017972">
    <property type="entry name" value="Cyt_P450_CS"/>
</dbReference>
<dbReference type="PROSITE" id="PS00086">
    <property type="entry name" value="CYTOCHROME_P450"/>
    <property type="match status" value="1"/>
</dbReference>
<dbReference type="Pfam" id="PF00067">
    <property type="entry name" value="p450"/>
    <property type="match status" value="1"/>
</dbReference>
<evidence type="ECO:0000256" key="8">
    <source>
        <dbReference type="ARBA" id="ARBA00023033"/>
    </source>
</evidence>
<name>A0AAD5YPC4_9AGAR</name>
<evidence type="ECO:0000313" key="11">
    <source>
        <dbReference type="Proteomes" id="UP001213000"/>
    </source>
</evidence>
<keyword evidence="11" id="KW-1185">Reference proteome</keyword>
<accession>A0AAD5YPC4</accession>
<keyword evidence="6" id="KW-0560">Oxidoreductase</keyword>
<feature type="binding site" description="axial binding residue" evidence="9">
    <location>
        <position position="441"/>
    </location>
    <ligand>
        <name>heme</name>
        <dbReference type="ChEBI" id="CHEBI:30413"/>
    </ligand>
    <ligandPart>
        <name>Fe</name>
        <dbReference type="ChEBI" id="CHEBI:18248"/>
    </ligandPart>
</feature>
<dbReference type="GO" id="GO:0004497">
    <property type="term" value="F:monooxygenase activity"/>
    <property type="evidence" value="ECO:0007669"/>
    <property type="project" value="UniProtKB-KW"/>
</dbReference>
<evidence type="ECO:0000256" key="9">
    <source>
        <dbReference type="PIRSR" id="PIRSR602401-1"/>
    </source>
</evidence>
<dbReference type="GO" id="GO:0020037">
    <property type="term" value="F:heme binding"/>
    <property type="evidence" value="ECO:0007669"/>
    <property type="project" value="InterPro"/>
</dbReference>
<dbReference type="Gene3D" id="1.10.630.10">
    <property type="entry name" value="Cytochrome P450"/>
    <property type="match status" value="1"/>
</dbReference>
<evidence type="ECO:0000256" key="7">
    <source>
        <dbReference type="ARBA" id="ARBA00023004"/>
    </source>
</evidence>
<evidence type="ECO:0000256" key="2">
    <source>
        <dbReference type="ARBA" id="ARBA00005179"/>
    </source>
</evidence>
<keyword evidence="7 9" id="KW-0408">Iron</keyword>
<comment type="similarity">
    <text evidence="3">Belongs to the cytochrome P450 family.</text>
</comment>
<dbReference type="Gene3D" id="3.30.450.30">
    <property type="entry name" value="Dynein light chain 2a, cytoplasmic"/>
    <property type="match status" value="1"/>
</dbReference>
<evidence type="ECO:0000256" key="4">
    <source>
        <dbReference type="ARBA" id="ARBA00022617"/>
    </source>
</evidence>
<evidence type="ECO:0000256" key="1">
    <source>
        <dbReference type="ARBA" id="ARBA00001971"/>
    </source>
</evidence>
<dbReference type="EMBL" id="JANIEX010000637">
    <property type="protein sequence ID" value="KAJ3564699.1"/>
    <property type="molecule type" value="Genomic_DNA"/>
</dbReference>
<keyword evidence="5 9" id="KW-0479">Metal-binding</keyword>
<comment type="cofactor">
    <cofactor evidence="1 9">
        <name>heme</name>
        <dbReference type="ChEBI" id="CHEBI:30413"/>
    </cofactor>
</comment>
<reference evidence="10" key="1">
    <citation type="submission" date="2022-07" db="EMBL/GenBank/DDBJ databases">
        <title>Genome Sequence of Leucocoprinus birnbaumii.</title>
        <authorList>
            <person name="Buettner E."/>
        </authorList>
    </citation>
    <scope>NUCLEOTIDE SEQUENCE</scope>
    <source>
        <strain evidence="10">VT141</strain>
    </source>
</reference>
<dbReference type="Proteomes" id="UP001213000">
    <property type="component" value="Unassembled WGS sequence"/>
</dbReference>
<comment type="pathway">
    <text evidence="2">Secondary metabolite biosynthesis.</text>
</comment>